<evidence type="ECO:0000313" key="4">
    <source>
        <dbReference type="Proteomes" id="UP000309215"/>
    </source>
</evidence>
<dbReference type="GO" id="GO:0015627">
    <property type="term" value="C:type II protein secretion system complex"/>
    <property type="evidence" value="ECO:0007669"/>
    <property type="project" value="InterPro"/>
</dbReference>
<gene>
    <name evidence="3" type="ORF">E8A74_33390</name>
</gene>
<keyword evidence="2" id="KW-0472">Membrane</keyword>
<sequence>MQFGERPRSYAKRRGFTLAELMIVVAMIGVLAALAMVGYRRYIRGAAASEVKAVVSGIRIAEEAYKAETFQYLGCTEGFTEWYPDKPNDKKRNWDNGKVGNPVHDCFMQLNVTTDGPVRFGYAVVAGIAPQTGVTNVAYCQGWETAHATVNGPWFVVQAAGNQDNDNDFSLFASSSLTGELCIDPANGDDE</sequence>
<dbReference type="OrthoDB" id="5501230at2"/>
<dbReference type="AlphaFoldDB" id="A0A4U1J2I2"/>
<evidence type="ECO:0000256" key="2">
    <source>
        <dbReference type="SAM" id="Phobius"/>
    </source>
</evidence>
<feature type="transmembrane region" description="Helical" evidence="2">
    <location>
        <begin position="21"/>
        <end position="39"/>
    </location>
</feature>
<keyword evidence="1" id="KW-0488">Methylation</keyword>
<proteinExistence type="predicted"/>
<dbReference type="InterPro" id="IPR000983">
    <property type="entry name" value="Bac_GSPG_pilin"/>
</dbReference>
<dbReference type="GO" id="GO:0015628">
    <property type="term" value="P:protein secretion by the type II secretion system"/>
    <property type="evidence" value="ECO:0007669"/>
    <property type="project" value="InterPro"/>
</dbReference>
<reference evidence="3 4" key="1">
    <citation type="submission" date="2019-04" db="EMBL/GenBank/DDBJ databases">
        <authorList>
            <person name="Li Y."/>
            <person name="Wang J."/>
        </authorList>
    </citation>
    <scope>NUCLEOTIDE SEQUENCE [LARGE SCALE GENOMIC DNA]</scope>
    <source>
        <strain evidence="3 4">DSM 14668</strain>
    </source>
</reference>
<accession>A0A4U1J2I2</accession>
<keyword evidence="2" id="KW-1133">Transmembrane helix</keyword>
<dbReference type="EMBL" id="SSMQ01000044">
    <property type="protein sequence ID" value="TKD00818.1"/>
    <property type="molecule type" value="Genomic_DNA"/>
</dbReference>
<dbReference type="InterPro" id="IPR045584">
    <property type="entry name" value="Pilin-like"/>
</dbReference>
<evidence type="ECO:0000313" key="3">
    <source>
        <dbReference type="EMBL" id="TKD00818.1"/>
    </source>
</evidence>
<name>A0A4U1J2I2_9BACT</name>
<keyword evidence="4" id="KW-1185">Reference proteome</keyword>
<organism evidence="3 4">
    <name type="scientific">Polyangium fumosum</name>
    <dbReference type="NCBI Taxonomy" id="889272"/>
    <lineage>
        <taxon>Bacteria</taxon>
        <taxon>Pseudomonadati</taxon>
        <taxon>Myxococcota</taxon>
        <taxon>Polyangia</taxon>
        <taxon>Polyangiales</taxon>
        <taxon>Polyangiaceae</taxon>
        <taxon>Polyangium</taxon>
    </lineage>
</organism>
<evidence type="ECO:0000256" key="1">
    <source>
        <dbReference type="ARBA" id="ARBA00022481"/>
    </source>
</evidence>
<protein>
    <submittedName>
        <fullName evidence="3">Prepilin-type N-terminal cleavage/methylation domain-containing protein</fullName>
    </submittedName>
</protein>
<dbReference type="Pfam" id="PF07963">
    <property type="entry name" value="N_methyl"/>
    <property type="match status" value="1"/>
</dbReference>
<dbReference type="SUPFAM" id="SSF54523">
    <property type="entry name" value="Pili subunits"/>
    <property type="match status" value="1"/>
</dbReference>
<dbReference type="InterPro" id="IPR012902">
    <property type="entry name" value="N_methyl_site"/>
</dbReference>
<dbReference type="Proteomes" id="UP000309215">
    <property type="component" value="Unassembled WGS sequence"/>
</dbReference>
<comment type="caution">
    <text evidence="3">The sequence shown here is derived from an EMBL/GenBank/DDBJ whole genome shotgun (WGS) entry which is preliminary data.</text>
</comment>
<dbReference type="PRINTS" id="PR00813">
    <property type="entry name" value="BCTERIALGSPG"/>
</dbReference>
<dbReference type="Gene3D" id="3.30.700.10">
    <property type="entry name" value="Glycoprotein, Type 4 Pilin"/>
    <property type="match status" value="1"/>
</dbReference>
<keyword evidence="2" id="KW-0812">Transmembrane</keyword>
<dbReference type="NCBIfam" id="TIGR02532">
    <property type="entry name" value="IV_pilin_GFxxxE"/>
    <property type="match status" value="1"/>
</dbReference>